<dbReference type="Pfam" id="PF13177">
    <property type="entry name" value="DNA_pol3_delta2"/>
    <property type="match status" value="1"/>
</dbReference>
<dbReference type="Proteomes" id="UP000677913">
    <property type="component" value="Unassembled WGS sequence"/>
</dbReference>
<accession>A0A8J7WMC4</accession>
<dbReference type="Gene3D" id="3.40.50.300">
    <property type="entry name" value="P-loop containing nucleotide triphosphate hydrolases"/>
    <property type="match status" value="1"/>
</dbReference>
<dbReference type="SMART" id="SM00382">
    <property type="entry name" value="AAA"/>
    <property type="match status" value="1"/>
</dbReference>
<dbReference type="GO" id="GO:0008408">
    <property type="term" value="F:3'-5' exonuclease activity"/>
    <property type="evidence" value="ECO:0007669"/>
    <property type="project" value="InterPro"/>
</dbReference>
<dbReference type="EC" id="2.7.7.7" evidence="2"/>
<protein>
    <submittedName>
        <fullName evidence="2">DNA polymerase III subunit delta</fullName>
        <ecNumber evidence="2">2.7.7.7</ecNumber>
    </submittedName>
</protein>
<dbReference type="SUPFAM" id="SSF52540">
    <property type="entry name" value="P-loop containing nucleoside triphosphate hydrolases"/>
    <property type="match status" value="1"/>
</dbReference>
<keyword evidence="2" id="KW-0548">Nucleotidyltransferase</keyword>
<dbReference type="PANTHER" id="PTHR11669:SF8">
    <property type="entry name" value="DNA POLYMERASE III SUBUNIT DELTA"/>
    <property type="match status" value="1"/>
</dbReference>
<proteinExistence type="predicted"/>
<dbReference type="InterPro" id="IPR027417">
    <property type="entry name" value="P-loop_NTPase"/>
</dbReference>
<dbReference type="GO" id="GO:0006261">
    <property type="term" value="P:DNA-templated DNA replication"/>
    <property type="evidence" value="ECO:0007669"/>
    <property type="project" value="TreeGrafter"/>
</dbReference>
<reference evidence="2" key="1">
    <citation type="submission" date="2021-04" db="EMBL/GenBank/DDBJ databases">
        <title>Genome based classification of Actinospica acidithermotolerans sp. nov., an actinobacterium isolated from an Indonesian hot spring.</title>
        <authorList>
            <person name="Kusuma A.B."/>
            <person name="Putra K.E."/>
            <person name="Nafisah S."/>
            <person name="Loh J."/>
            <person name="Nouioui I."/>
            <person name="Goodfellow M."/>
        </authorList>
    </citation>
    <scope>NUCLEOTIDE SEQUENCE</scope>
    <source>
        <strain evidence="2">DSM 45618</strain>
    </source>
</reference>
<gene>
    <name evidence="2" type="ORF">KGA66_07020</name>
</gene>
<dbReference type="InterPro" id="IPR050238">
    <property type="entry name" value="DNA_Rep/Repair_Clamp_Loader"/>
</dbReference>
<comment type="caution">
    <text evidence="2">The sequence shown here is derived from an EMBL/GenBank/DDBJ whole genome shotgun (WGS) entry which is preliminary data.</text>
</comment>
<evidence type="ECO:0000313" key="2">
    <source>
        <dbReference type="EMBL" id="MBS2962787.1"/>
    </source>
</evidence>
<dbReference type="InterPro" id="IPR003593">
    <property type="entry name" value="AAA+_ATPase"/>
</dbReference>
<dbReference type="NCBIfam" id="TIGR00678">
    <property type="entry name" value="holB"/>
    <property type="match status" value="1"/>
</dbReference>
<feature type="domain" description="AAA+ ATPase" evidence="1">
    <location>
        <begin position="33"/>
        <end position="175"/>
    </location>
</feature>
<evidence type="ECO:0000313" key="3">
    <source>
        <dbReference type="Proteomes" id="UP000677913"/>
    </source>
</evidence>
<dbReference type="AlphaFoldDB" id="A0A8J7WMC4"/>
<dbReference type="PANTHER" id="PTHR11669">
    <property type="entry name" value="REPLICATION FACTOR C / DNA POLYMERASE III GAMMA-TAU SUBUNIT"/>
    <property type="match status" value="1"/>
</dbReference>
<keyword evidence="2" id="KW-0808">Transferase</keyword>
<name>A0A8J7WMC4_9ACTN</name>
<dbReference type="GO" id="GO:0003887">
    <property type="term" value="F:DNA-directed DNA polymerase activity"/>
    <property type="evidence" value="ECO:0007669"/>
    <property type="project" value="UniProtKB-EC"/>
</dbReference>
<dbReference type="NCBIfam" id="NF005926">
    <property type="entry name" value="PRK07940.1"/>
    <property type="match status" value="1"/>
</dbReference>
<evidence type="ECO:0000259" key="1">
    <source>
        <dbReference type="SMART" id="SM00382"/>
    </source>
</evidence>
<keyword evidence="3" id="KW-1185">Reference proteome</keyword>
<dbReference type="EMBL" id="JAGSXH010000015">
    <property type="protein sequence ID" value="MBS2962787.1"/>
    <property type="molecule type" value="Genomic_DNA"/>
</dbReference>
<sequence>MIGQPDAVERLHAAARSARAVLAGASGAAVAAMTHAWLFTGPPGSGRSTAARAFAAALQCADPGVPGCGDCQDCHTALAGTHPDVTVVSTDQLTIGVDQTRGLVLGAAMSPSRRRWQVIVVEDADRMTEGAANVLLKAIEEPAPRTVWILCAPSTADMIPTILSRCRHLALRTPSPDAIADALSGTEGVDREHARAFAKAAQGHIGRTRALLLDAAAAAGRAEALRLPTEVGDVGRALRAAQSLVDAAAAEAKAMSDALDAKETEELKVALGYGQGKGSGSARGVAGSAGILKELETKQKRRATRTQRDALDRALIDIAAFYRDVLAQQFDRSGGQELRLVHEDHARQTRAIAENSDPAATLRRIEAVLEARKAIAANVAPLLAVEAMALTLRTG</sequence>
<organism evidence="2 3">
    <name type="scientific">Actinocrinis puniceicyclus</name>
    <dbReference type="NCBI Taxonomy" id="977794"/>
    <lineage>
        <taxon>Bacteria</taxon>
        <taxon>Bacillati</taxon>
        <taxon>Actinomycetota</taxon>
        <taxon>Actinomycetes</taxon>
        <taxon>Catenulisporales</taxon>
        <taxon>Actinospicaceae</taxon>
        <taxon>Actinocrinis</taxon>
    </lineage>
</organism>
<dbReference type="InterPro" id="IPR004622">
    <property type="entry name" value="DNA_pol_HolB"/>
</dbReference>